<reference evidence="14" key="1">
    <citation type="submission" date="2016-04" db="EMBL/GenBank/DDBJ databases">
        <authorList>
            <person name="Evans L.H."/>
            <person name="Alamgir A."/>
            <person name="Owens N."/>
            <person name="Weber N.D."/>
            <person name="Virtaneva K."/>
            <person name="Barbian K."/>
            <person name="Babar A."/>
            <person name="Rosenke K."/>
        </authorList>
    </citation>
    <scope>NUCLEOTIDE SEQUENCE [LARGE SCALE GENOMIC DNA]</scope>
    <source>
        <strain evidence="14">CBS 101.48</strain>
    </source>
</reference>
<keyword evidence="4 10" id="KW-0813">Transport</keyword>
<dbReference type="InterPro" id="IPR017107">
    <property type="entry name" value="AP1_complex_gsu"/>
</dbReference>
<dbReference type="STRING" id="4829.A0A168T380"/>
<feature type="compositionally biased region" description="Polar residues" evidence="11">
    <location>
        <begin position="674"/>
        <end position="692"/>
    </location>
</feature>
<evidence type="ECO:0000256" key="5">
    <source>
        <dbReference type="ARBA" id="ARBA00022927"/>
    </source>
</evidence>
<dbReference type="Pfam" id="PF01602">
    <property type="entry name" value="Adaptin_N"/>
    <property type="match status" value="1"/>
</dbReference>
<dbReference type="FunFam" id="1.25.10.10:FF:000030">
    <property type="entry name" value="AP-1 complex subunit gamma"/>
    <property type="match status" value="1"/>
</dbReference>
<evidence type="ECO:0000256" key="1">
    <source>
        <dbReference type="ARBA" id="ARBA00004156"/>
    </source>
</evidence>
<organism evidence="14">
    <name type="scientific">Absidia glauca</name>
    <name type="common">Pin mould</name>
    <dbReference type="NCBI Taxonomy" id="4829"/>
    <lineage>
        <taxon>Eukaryota</taxon>
        <taxon>Fungi</taxon>
        <taxon>Fungi incertae sedis</taxon>
        <taxon>Mucoromycota</taxon>
        <taxon>Mucoromycotina</taxon>
        <taxon>Mucoromycetes</taxon>
        <taxon>Mucorales</taxon>
        <taxon>Cunninghamellaceae</taxon>
        <taxon>Absidia</taxon>
    </lineage>
</organism>
<dbReference type="SUPFAM" id="SSF49348">
    <property type="entry name" value="Clathrin adaptor appendage domain"/>
    <property type="match status" value="1"/>
</dbReference>
<keyword evidence="15" id="KW-1185">Reference proteome</keyword>
<evidence type="ECO:0000256" key="11">
    <source>
        <dbReference type="SAM" id="MobiDB-lite"/>
    </source>
</evidence>
<dbReference type="InterPro" id="IPR013041">
    <property type="entry name" value="Clathrin_app_Ig-like_sf"/>
</dbReference>
<evidence type="ECO:0000256" key="4">
    <source>
        <dbReference type="ARBA" id="ARBA00022448"/>
    </source>
</evidence>
<dbReference type="PANTHER" id="PTHR22780">
    <property type="entry name" value="ADAPTIN, ALPHA/GAMMA/EPSILON"/>
    <property type="match status" value="1"/>
</dbReference>
<dbReference type="InterPro" id="IPR008153">
    <property type="entry name" value="GAE_dom"/>
</dbReference>
<dbReference type="SUPFAM" id="SSF48371">
    <property type="entry name" value="ARM repeat"/>
    <property type="match status" value="1"/>
</dbReference>
<dbReference type="GO" id="GO:0005829">
    <property type="term" value="C:cytosol"/>
    <property type="evidence" value="ECO:0007669"/>
    <property type="project" value="GOC"/>
</dbReference>
<feature type="compositionally biased region" description="Low complexity" evidence="11">
    <location>
        <begin position="693"/>
        <end position="704"/>
    </location>
</feature>
<dbReference type="InterPro" id="IPR050840">
    <property type="entry name" value="Adaptor_Complx_Large_Subunit"/>
</dbReference>
<gene>
    <name evidence="14" type="primary">ABSGL_15070.1 scaffold 15162</name>
</gene>
<feature type="signal peptide" evidence="12">
    <location>
        <begin position="1"/>
        <end position="19"/>
    </location>
</feature>
<evidence type="ECO:0000256" key="8">
    <source>
        <dbReference type="ARBA" id="ARBA00023329"/>
    </source>
</evidence>
<dbReference type="InterPro" id="IPR008152">
    <property type="entry name" value="Clathrin_a/b/g-adaptin_app_Ig"/>
</dbReference>
<evidence type="ECO:0000256" key="2">
    <source>
        <dbReference type="ARBA" id="ARBA00004555"/>
    </source>
</evidence>
<evidence type="ECO:0000313" key="15">
    <source>
        <dbReference type="Proteomes" id="UP000078561"/>
    </source>
</evidence>
<dbReference type="GO" id="GO:0016482">
    <property type="term" value="P:cytosolic transport"/>
    <property type="evidence" value="ECO:0007669"/>
    <property type="project" value="UniProtKB-ARBA"/>
</dbReference>
<comment type="similarity">
    <text evidence="3 10">Belongs to the adaptor complexes large subunit family.</text>
</comment>
<dbReference type="Proteomes" id="UP000078561">
    <property type="component" value="Unassembled WGS sequence"/>
</dbReference>
<dbReference type="Pfam" id="PF02883">
    <property type="entry name" value="Alpha_adaptinC2"/>
    <property type="match status" value="1"/>
</dbReference>
<comment type="subcellular location">
    <subcellularLocation>
        <location evidence="1">Cytoplasmic vesicle membrane</location>
    </subcellularLocation>
    <subcellularLocation>
        <location evidence="2">Golgi apparatus</location>
    </subcellularLocation>
</comment>
<evidence type="ECO:0000313" key="14">
    <source>
        <dbReference type="EMBL" id="SAM09394.1"/>
    </source>
</evidence>
<dbReference type="GO" id="GO:0006886">
    <property type="term" value="P:intracellular protein transport"/>
    <property type="evidence" value="ECO:0007669"/>
    <property type="project" value="UniProtKB-UniRule"/>
</dbReference>
<feature type="region of interest" description="Disordered" evidence="11">
    <location>
        <begin position="671"/>
        <end position="740"/>
    </location>
</feature>
<proteinExistence type="inferred from homology"/>
<evidence type="ECO:0000259" key="13">
    <source>
        <dbReference type="PROSITE" id="PS50180"/>
    </source>
</evidence>
<evidence type="ECO:0000256" key="7">
    <source>
        <dbReference type="ARBA" id="ARBA00023136"/>
    </source>
</evidence>
<keyword evidence="8 10" id="KW-0968">Cytoplasmic vesicle</keyword>
<sequence length="863" mass="94717">MLTMLTIVRWIDLIKAVRACKTAAEERAVIQKESANIRTAFKNENNDTRHANVAKLLYIHMLGYPAHFGQMECLKLVASPKYADKRLGYLGIMLLIDEKTEVLTLVTNSLKNDLNHNNMYIVGLALCTLGNISSSEMARDLCAEVEKLLGSSNTYIRKKAALCALRIIRRVPELHENFMSRSKSLLNDRSHGVLITGVTLVTEMCQQYPENIEVFRKAVPLLVRHLKNLASAGFSPEHDVTGVTDPFLQVKILRLLRILAQNDPEASEAMNDILAQVATNTESTKNVGNSILYETVLAIMDIQSEAGLRVLAVNILGKFLTNRDNNIRYVALETLNKTVGIETQAVQRHRNIILDCLRDGDISIRRRALELSFALINEGNVRVLTRELLAFLEVADTEFKQSMTTKISLAAERFAPNKRWHIDTMLRMLKLAGNHVREEVLAGFIRLVAQSGDMQQYTVQKLFAALKRDISQEGLVLAGVWVIGEYGDVLIDGGSFEDDDTQMEPTDAAVVGLLDSILIGPYANQLTREYVLTALIKLSSRLSDYSSQEKIKEILNKHTISMEVEIQQRAVEYTNLFSFDTIRPAVLERMPVPEGRTIIETGGNEPNSPISGRAASKSGPSDQDLLLDLMGVGTASSGGVAEEVEDIVKSPVTATRTAPASQNNVDLLADIFGSNDSPATQPQTHSPSTPSYGGNSLLDLLGSDQPSSPAPPTGLDSLAGLSSSLNASSPTTSSPSMNSASLAQESIPGYQAYTKNGLLIHLVPSRDRKNPAIINIQVLFNNDGSQGTITGLQFQAAVPKSQRLQMATASNTTIEPSVTEKQMMRINNPQQTAVKLRLRISYVLSGQKIDDMAEYGPFPENAF</sequence>
<keyword evidence="7 10" id="KW-0472">Membrane</keyword>
<protein>
    <recommendedName>
        <fullName evidence="10">AP-1 complex subunit gamma</fullName>
    </recommendedName>
</protein>
<dbReference type="InterPro" id="IPR011989">
    <property type="entry name" value="ARM-like"/>
</dbReference>
<feature type="compositionally biased region" description="Low complexity" evidence="11">
    <location>
        <begin position="717"/>
        <end position="740"/>
    </location>
</feature>
<evidence type="ECO:0000256" key="3">
    <source>
        <dbReference type="ARBA" id="ARBA00006613"/>
    </source>
</evidence>
<dbReference type="EMBL" id="LT555008">
    <property type="protein sequence ID" value="SAM09394.1"/>
    <property type="molecule type" value="Genomic_DNA"/>
</dbReference>
<evidence type="ECO:0000256" key="6">
    <source>
        <dbReference type="ARBA" id="ARBA00023034"/>
    </source>
</evidence>
<evidence type="ECO:0000256" key="9">
    <source>
        <dbReference type="ARBA" id="ARBA00062546"/>
    </source>
</evidence>
<accession>A0A168T380</accession>
<dbReference type="InterPro" id="IPR016024">
    <property type="entry name" value="ARM-type_fold"/>
</dbReference>
<dbReference type="OMA" id="REPNTKK"/>
<dbReference type="GO" id="GO:0030121">
    <property type="term" value="C:AP-1 adaptor complex"/>
    <property type="evidence" value="ECO:0007669"/>
    <property type="project" value="InterPro"/>
</dbReference>
<dbReference type="Gene3D" id="1.25.10.10">
    <property type="entry name" value="Leucine-rich Repeat Variant"/>
    <property type="match status" value="1"/>
</dbReference>
<keyword evidence="5 10" id="KW-0653">Protein transport</keyword>
<feature type="chain" id="PRO_5007900401" description="AP-1 complex subunit gamma" evidence="12">
    <location>
        <begin position="20"/>
        <end position="863"/>
    </location>
</feature>
<dbReference type="OrthoDB" id="28053at2759"/>
<dbReference type="InterPro" id="IPR002553">
    <property type="entry name" value="Clathrin/coatomer_adapt-like_N"/>
</dbReference>
<comment type="subunit">
    <text evidence="9">Adaptor protein complex 1 (AP-1) is a heterotetramer composed of two large adaptins (gamma-type subunit APL4 and beta-type subunit APL2), a medium adaptin (mu-type subunit APM1) and a small adaptin (sigma-type subunit APS1). AP-1 interacts with clathrin.</text>
</comment>
<dbReference type="AlphaFoldDB" id="A0A168T380"/>
<feature type="region of interest" description="Disordered" evidence="11">
    <location>
        <begin position="596"/>
        <end position="625"/>
    </location>
</feature>
<dbReference type="PIRSF" id="PIRSF037094">
    <property type="entry name" value="AP1_complex_gamma"/>
    <property type="match status" value="1"/>
</dbReference>
<keyword evidence="12" id="KW-0732">Signal</keyword>
<dbReference type="GO" id="GO:0016192">
    <property type="term" value="P:vesicle-mediated transport"/>
    <property type="evidence" value="ECO:0007669"/>
    <property type="project" value="InterPro"/>
</dbReference>
<dbReference type="InParanoid" id="A0A168T380"/>
<dbReference type="FunCoup" id="A0A168T380">
    <property type="interactions" value="314"/>
</dbReference>
<evidence type="ECO:0000256" key="12">
    <source>
        <dbReference type="SAM" id="SignalP"/>
    </source>
</evidence>
<dbReference type="PROSITE" id="PS50180">
    <property type="entry name" value="GAE"/>
    <property type="match status" value="1"/>
</dbReference>
<keyword evidence="6 10" id="KW-0333">Golgi apparatus</keyword>
<dbReference type="Gene3D" id="2.60.40.1230">
    <property type="match status" value="1"/>
</dbReference>
<feature type="domain" description="GAE" evidence="13">
    <location>
        <begin position="745"/>
        <end position="859"/>
    </location>
</feature>
<dbReference type="SMART" id="SM00809">
    <property type="entry name" value="Alpha_adaptinC2"/>
    <property type="match status" value="1"/>
</dbReference>
<name>A0A168T380_ABSGL</name>
<evidence type="ECO:0000256" key="10">
    <source>
        <dbReference type="PIRNR" id="PIRNR037094"/>
    </source>
</evidence>